<reference evidence="3 4" key="2">
    <citation type="submission" date="2017-08" db="EMBL/GenBank/DDBJ databases">
        <authorList>
            <person name="de Groot N.N."/>
        </authorList>
    </citation>
    <scope>NUCLEOTIDE SEQUENCE [LARGE SCALE GENOMIC DNA]</scope>
    <source>
        <strain evidence="3 4">USBA 78</strain>
    </source>
</reference>
<dbReference type="InterPro" id="IPR018550">
    <property type="entry name" value="Lipid-A_deacylase-rel"/>
</dbReference>
<dbReference type="AlphaFoldDB" id="A0A154KP31"/>
<dbReference type="RefSeq" id="WP_062961209.1">
    <property type="nucleotide sequence ID" value="NZ_JALLPZ010000002.1"/>
</dbReference>
<name>A0A154KP31_9PROT</name>
<dbReference type="EMBL" id="JPWJ01000001">
    <property type="protein sequence ID" value="RCK53216.1"/>
    <property type="molecule type" value="Genomic_DNA"/>
</dbReference>
<evidence type="ECO:0000256" key="1">
    <source>
        <dbReference type="SAM" id="SignalP"/>
    </source>
</evidence>
<sequence>MRLVLGKILALLLVAGFAGAAHAQQFLGNNNDSGLLEFSTGMVDITQDDEAAEFRLDYRFQHAMFGVARPIAGLMVTSDKAAHGYGGIAMDVLWGDHFVSSIYTSVGAYHQGDGEDLGHWIEFRSGLELGFRFDSRERLSLGIAHISNASIGDENPGTEILSLTYAIPIDAIFN</sequence>
<dbReference type="EMBL" id="OBMM01000003">
    <property type="protein sequence ID" value="SOC20872.1"/>
    <property type="molecule type" value="Genomic_DNA"/>
</dbReference>
<feature type="signal peptide" evidence="1">
    <location>
        <begin position="1"/>
        <end position="23"/>
    </location>
</feature>
<dbReference type="Proteomes" id="UP000252266">
    <property type="component" value="Unassembled WGS sequence"/>
</dbReference>
<proteinExistence type="predicted"/>
<protein>
    <submittedName>
        <fullName evidence="2 3">Deacylase</fullName>
    </submittedName>
</protein>
<evidence type="ECO:0000313" key="2">
    <source>
        <dbReference type="EMBL" id="RCK53216.1"/>
    </source>
</evidence>
<reference evidence="2 5" key="1">
    <citation type="submission" date="2014-07" db="EMBL/GenBank/DDBJ databases">
        <title>Draft genome sequence of Thalassospira xiamenensis IB13.</title>
        <authorList>
            <person name="Lai Q."/>
            <person name="Shao Z."/>
        </authorList>
    </citation>
    <scope>NUCLEOTIDE SEQUENCE [LARGE SCALE GENOMIC DNA]</scope>
    <source>
        <strain evidence="2 5">IB13</strain>
    </source>
</reference>
<accession>A0A154KP31</accession>
<keyword evidence="1" id="KW-0732">Signal</keyword>
<dbReference type="Pfam" id="PF09411">
    <property type="entry name" value="PagL"/>
    <property type="match status" value="1"/>
</dbReference>
<evidence type="ECO:0000313" key="4">
    <source>
        <dbReference type="Proteomes" id="UP000219068"/>
    </source>
</evidence>
<evidence type="ECO:0000313" key="5">
    <source>
        <dbReference type="Proteomes" id="UP000252266"/>
    </source>
</evidence>
<organism evidence="2 5">
    <name type="scientific">Thalassospira xiamenensis</name>
    <dbReference type="NCBI Taxonomy" id="220697"/>
    <lineage>
        <taxon>Bacteria</taxon>
        <taxon>Pseudomonadati</taxon>
        <taxon>Pseudomonadota</taxon>
        <taxon>Alphaproteobacteria</taxon>
        <taxon>Rhodospirillales</taxon>
        <taxon>Thalassospiraceae</taxon>
        <taxon>Thalassospira</taxon>
    </lineage>
</organism>
<dbReference type="Proteomes" id="UP000219068">
    <property type="component" value="Unassembled WGS sequence"/>
</dbReference>
<evidence type="ECO:0000313" key="3">
    <source>
        <dbReference type="EMBL" id="SOC20872.1"/>
    </source>
</evidence>
<feature type="chain" id="PRO_5015051431" evidence="1">
    <location>
        <begin position="24"/>
        <end position="174"/>
    </location>
</feature>
<gene>
    <name evidence="3" type="ORF">SAMN05428964_103241</name>
    <name evidence="2" type="ORF">TH44_03235</name>
</gene>
<dbReference type="Gene3D" id="2.40.160.20">
    <property type="match status" value="1"/>
</dbReference>